<name>A0A2U2DBC8_9PSED</name>
<dbReference type="Proteomes" id="UP000245056">
    <property type="component" value="Unassembled WGS sequence"/>
</dbReference>
<comment type="caution">
    <text evidence="1">The sequence shown here is derived from an EMBL/GenBank/DDBJ whole genome shotgun (WGS) entry which is preliminary data.</text>
</comment>
<evidence type="ECO:0000313" key="1">
    <source>
        <dbReference type="EMBL" id="PWE46698.1"/>
    </source>
</evidence>
<gene>
    <name evidence="1" type="ORF">C9I49_07110</name>
</gene>
<proteinExistence type="predicted"/>
<protein>
    <submittedName>
        <fullName evidence="1">Uncharacterized protein</fullName>
    </submittedName>
</protein>
<dbReference type="AlphaFoldDB" id="A0A2U2DBC8"/>
<organism evidence="1 2">
    <name type="scientific">Pseudomonas prosekii</name>
    <dbReference type="NCBI Taxonomy" id="1148509"/>
    <lineage>
        <taxon>Bacteria</taxon>
        <taxon>Pseudomonadati</taxon>
        <taxon>Pseudomonadota</taxon>
        <taxon>Gammaproteobacteria</taxon>
        <taxon>Pseudomonadales</taxon>
        <taxon>Pseudomonadaceae</taxon>
        <taxon>Pseudomonas</taxon>
    </lineage>
</organism>
<sequence>MIPTPHCAQDYRTSMQQAARAYLLRHKAEYLADSDQLFESCIRHLAIALEVPANTATKLVHLAWSEIQAPDSALTSFPSSHLTHSL</sequence>
<accession>A0A2U2DBC8</accession>
<dbReference type="EMBL" id="QFAW01000007">
    <property type="protein sequence ID" value="PWE46698.1"/>
    <property type="molecule type" value="Genomic_DNA"/>
</dbReference>
<dbReference type="RefSeq" id="WP_109520514.1">
    <property type="nucleotide sequence ID" value="NZ_QFAW01000007.1"/>
</dbReference>
<dbReference type="OrthoDB" id="6904776at2"/>
<evidence type="ECO:0000313" key="2">
    <source>
        <dbReference type="Proteomes" id="UP000245056"/>
    </source>
</evidence>
<reference evidence="1 2" key="1">
    <citation type="submission" date="2018-05" db="EMBL/GenBank/DDBJ databases">
        <title>Genome sequences of two Antarctic strains of Pseudomonas prosekii: insights into adaptation to extreme conditions.</title>
        <authorList>
            <person name="Snopkova K."/>
            <person name="Dufkova K."/>
            <person name="Cejkova D."/>
            <person name="Sedlacek I."/>
            <person name="Smajs D."/>
        </authorList>
    </citation>
    <scope>NUCLEOTIDE SEQUENCE [LARGE SCALE GENOMIC DNA]</scope>
    <source>
        <strain evidence="1 2">P2673</strain>
    </source>
</reference>